<comment type="subcellular location">
    <subcellularLocation>
        <location evidence="2 11">Cell membrane</location>
        <topology evidence="2 11">Lipid-anchor</topology>
    </subcellularLocation>
</comment>
<evidence type="ECO:0000259" key="13">
    <source>
        <dbReference type="PROSITE" id="PS50198"/>
    </source>
</evidence>
<dbReference type="PROSITE" id="PS51257">
    <property type="entry name" value="PROKAR_LIPOPROTEIN"/>
    <property type="match status" value="1"/>
</dbReference>
<dbReference type="NCBIfam" id="NF003356">
    <property type="entry name" value="PRK04405.1"/>
    <property type="match status" value="1"/>
</dbReference>
<sequence>MCKLIYEKTWKKAATVLAFAGIALSATACSGGKAVVTYKGGKITESQYYNKMKESQAGQSTLASMIVSDALESQYGKEVTQKQVDKEYNKYKKQYGSQFDSVLEQNGMTASTFKDNLKTNLLTEAALKHIKKITPAQEKKAWKNYQPEVTVQHILVSKKSTAEDIIKQLKDGGDFKKLAKKYSTDTATKNDAGKLPAFDSTDSTLDSSFKTAAFKLKTGEITTTPVKTQYGYHVIKMIKHPAKGTLKEHKKQIDNQIYQSMSEDQSVMRSVIATVLKRADVSIKDKDLKNVLSQYVSSDSLSK</sequence>
<evidence type="ECO:0000256" key="4">
    <source>
        <dbReference type="ARBA" id="ARBA00022475"/>
    </source>
</evidence>
<keyword evidence="9 11" id="KW-0413">Isomerase</keyword>
<gene>
    <name evidence="11" type="primary">prsA</name>
    <name evidence="14" type="ORF">HMPREF9209_0283</name>
</gene>
<dbReference type="GO" id="GO:0006457">
    <property type="term" value="P:protein folding"/>
    <property type="evidence" value="ECO:0007669"/>
    <property type="project" value="UniProtKB-UniRule"/>
</dbReference>
<dbReference type="InterPro" id="IPR050245">
    <property type="entry name" value="PrsA_foldase"/>
</dbReference>
<dbReference type="InterPro" id="IPR046357">
    <property type="entry name" value="PPIase_dom_sf"/>
</dbReference>
<protein>
    <recommendedName>
        <fullName evidence="11">Foldase protein PrsA</fullName>
        <ecNumber evidence="11">5.2.1.8</ecNumber>
    </recommendedName>
</protein>
<comment type="caution">
    <text evidence="14">The sequence shown here is derived from an EMBL/GenBank/DDBJ whole genome shotgun (WGS) entry which is preliminary data.</text>
</comment>
<dbReference type="PANTHER" id="PTHR47245:SF1">
    <property type="entry name" value="FOLDASE PROTEIN PRSA"/>
    <property type="match status" value="1"/>
</dbReference>
<keyword evidence="4 11" id="KW-1003">Cell membrane</keyword>
<keyword evidence="5 11" id="KW-0732">Signal</keyword>
<feature type="domain" description="PpiC" evidence="13">
    <location>
        <begin position="146"/>
        <end position="239"/>
    </location>
</feature>
<accession>D1YIB4</accession>
<comment type="catalytic activity">
    <reaction evidence="1 11">
        <text>[protein]-peptidylproline (omega=180) = [protein]-peptidylproline (omega=0)</text>
        <dbReference type="Rhea" id="RHEA:16237"/>
        <dbReference type="Rhea" id="RHEA-COMP:10747"/>
        <dbReference type="Rhea" id="RHEA-COMP:10748"/>
        <dbReference type="ChEBI" id="CHEBI:83833"/>
        <dbReference type="ChEBI" id="CHEBI:83834"/>
        <dbReference type="EC" id="5.2.1.8"/>
    </reaction>
</comment>
<dbReference type="InterPro" id="IPR000297">
    <property type="entry name" value="PPIase_PpiC"/>
</dbReference>
<evidence type="ECO:0000256" key="9">
    <source>
        <dbReference type="ARBA" id="ARBA00023235"/>
    </source>
</evidence>
<evidence type="ECO:0000313" key="15">
    <source>
        <dbReference type="Proteomes" id="UP000003684"/>
    </source>
</evidence>
<dbReference type="GO" id="GO:0003755">
    <property type="term" value="F:peptidyl-prolyl cis-trans isomerase activity"/>
    <property type="evidence" value="ECO:0007669"/>
    <property type="project" value="UniProtKB-UniRule"/>
</dbReference>
<evidence type="ECO:0000256" key="7">
    <source>
        <dbReference type="ARBA" id="ARBA00023136"/>
    </source>
</evidence>
<dbReference type="GO" id="GO:0005886">
    <property type="term" value="C:plasma membrane"/>
    <property type="evidence" value="ECO:0007669"/>
    <property type="project" value="UniProtKB-SubCell"/>
</dbReference>
<keyword evidence="7 11" id="KW-0472">Membrane</keyword>
<proteinExistence type="inferred from homology"/>
<dbReference type="SUPFAM" id="SSF54534">
    <property type="entry name" value="FKBP-like"/>
    <property type="match status" value="1"/>
</dbReference>
<dbReference type="AlphaFoldDB" id="D1YIB4"/>
<evidence type="ECO:0000313" key="14">
    <source>
        <dbReference type="EMBL" id="EFB62814.1"/>
    </source>
</evidence>
<dbReference type="PROSITE" id="PS50198">
    <property type="entry name" value="PPIC_PPIASE_2"/>
    <property type="match status" value="1"/>
</dbReference>
<dbReference type="Pfam" id="PF00639">
    <property type="entry name" value="Rotamase"/>
    <property type="match status" value="1"/>
</dbReference>
<feature type="chain" id="PRO_5038783784" description="Foldase protein PrsA" evidence="12">
    <location>
        <begin position="29"/>
        <end position="303"/>
    </location>
</feature>
<dbReference type="InterPro" id="IPR023059">
    <property type="entry name" value="Foldase_PrsA"/>
</dbReference>
<evidence type="ECO:0000256" key="1">
    <source>
        <dbReference type="ARBA" id="ARBA00000971"/>
    </source>
</evidence>
<dbReference type="SUPFAM" id="SSF109998">
    <property type="entry name" value="Triger factor/SurA peptide-binding domain-like"/>
    <property type="match status" value="1"/>
</dbReference>
<evidence type="ECO:0000256" key="12">
    <source>
        <dbReference type="SAM" id="SignalP"/>
    </source>
</evidence>
<evidence type="ECO:0000256" key="10">
    <source>
        <dbReference type="ARBA" id="ARBA00023288"/>
    </source>
</evidence>
<evidence type="ECO:0000256" key="3">
    <source>
        <dbReference type="ARBA" id="ARBA00006071"/>
    </source>
</evidence>
<reference evidence="14 15" key="1">
    <citation type="submission" date="2009-12" db="EMBL/GenBank/DDBJ databases">
        <title>Genome Sequence of Lactobacillus gasseri 224-1.</title>
        <authorList>
            <person name="Durkin A.S."/>
            <person name="Madupu R."/>
            <person name="Torralba M."/>
            <person name="Methe B."/>
            <person name="Sutton G."/>
            <person name="Strausberg R.L."/>
            <person name="Nelson K.E."/>
        </authorList>
    </citation>
    <scope>NUCLEOTIDE SEQUENCE [LARGE SCALE GENOMIC DNA]</scope>
    <source>
        <strain evidence="14 15">224-1</strain>
    </source>
</reference>
<comment type="similarity">
    <text evidence="3 11">Belongs to the PrsA family.</text>
</comment>
<evidence type="ECO:0000256" key="8">
    <source>
        <dbReference type="ARBA" id="ARBA00023139"/>
    </source>
</evidence>
<name>D1YIB4_LACGS</name>
<evidence type="ECO:0000256" key="11">
    <source>
        <dbReference type="HAMAP-Rule" id="MF_01145"/>
    </source>
</evidence>
<organism evidence="14 15">
    <name type="scientific">Lactobacillus gasseri 224-1</name>
    <dbReference type="NCBI Taxonomy" id="679196"/>
    <lineage>
        <taxon>Bacteria</taxon>
        <taxon>Bacillati</taxon>
        <taxon>Bacillota</taxon>
        <taxon>Bacilli</taxon>
        <taxon>Lactobacillales</taxon>
        <taxon>Lactobacillaceae</taxon>
        <taxon>Lactobacillus</taxon>
    </lineage>
</organism>
<dbReference type="Gene3D" id="3.10.50.40">
    <property type="match status" value="1"/>
</dbReference>
<evidence type="ECO:0000256" key="6">
    <source>
        <dbReference type="ARBA" id="ARBA00023110"/>
    </source>
</evidence>
<keyword evidence="10 11" id="KW-0449">Lipoprotein</keyword>
<dbReference type="InterPro" id="IPR027304">
    <property type="entry name" value="Trigger_fact/SurA_dom_sf"/>
</dbReference>
<keyword evidence="8 11" id="KW-0564">Palmitate</keyword>
<evidence type="ECO:0000256" key="2">
    <source>
        <dbReference type="ARBA" id="ARBA00004193"/>
    </source>
</evidence>
<dbReference type="HAMAP" id="MF_01145">
    <property type="entry name" value="Foldase_PrsA"/>
    <property type="match status" value="1"/>
</dbReference>
<comment type="function">
    <text evidence="11">Plays a major role in protein secretion by helping the post-translocational extracellular folding of several secreted proteins.</text>
</comment>
<feature type="signal peptide" evidence="12">
    <location>
        <begin position="1"/>
        <end position="28"/>
    </location>
</feature>
<dbReference type="PANTHER" id="PTHR47245">
    <property type="entry name" value="PEPTIDYLPROLYL ISOMERASE"/>
    <property type="match status" value="1"/>
</dbReference>
<dbReference type="Proteomes" id="UP000003684">
    <property type="component" value="Unassembled WGS sequence"/>
</dbReference>
<keyword evidence="6 11" id="KW-0697">Rotamase</keyword>
<dbReference type="EMBL" id="ADFT01000011">
    <property type="protein sequence ID" value="EFB62814.1"/>
    <property type="molecule type" value="Genomic_DNA"/>
</dbReference>
<evidence type="ECO:0000256" key="5">
    <source>
        <dbReference type="ARBA" id="ARBA00022729"/>
    </source>
</evidence>
<dbReference type="EC" id="5.2.1.8" evidence="11"/>